<evidence type="ECO:0000313" key="3">
    <source>
        <dbReference type="EMBL" id="KAK7521968.1"/>
    </source>
</evidence>
<comment type="caution">
    <text evidence="3">The sequence shown here is derived from an EMBL/GenBank/DDBJ whole genome shotgun (WGS) entry which is preliminary data.</text>
</comment>
<reference evidence="3 4" key="1">
    <citation type="submission" date="2024-04" db="EMBL/GenBank/DDBJ databases">
        <title>Phyllosticta paracitricarpa is synonymous to the EU quarantine fungus P. citricarpa based on phylogenomic analyses.</title>
        <authorList>
            <consortium name="Lawrence Berkeley National Laboratory"/>
            <person name="Van Ingen-Buijs V.A."/>
            <person name="Van Westerhoven A.C."/>
            <person name="Haridas S."/>
            <person name="Skiadas P."/>
            <person name="Martin F."/>
            <person name="Groenewald J.Z."/>
            <person name="Crous P.W."/>
            <person name="Seidl M.F."/>
        </authorList>
    </citation>
    <scope>NUCLEOTIDE SEQUENCE [LARGE SCALE GENOMIC DNA]</scope>
    <source>
        <strain evidence="3 4">CBS 123371</strain>
    </source>
</reference>
<organism evidence="3 4">
    <name type="scientific">Phyllosticta citriasiana</name>
    <dbReference type="NCBI Taxonomy" id="595635"/>
    <lineage>
        <taxon>Eukaryota</taxon>
        <taxon>Fungi</taxon>
        <taxon>Dikarya</taxon>
        <taxon>Ascomycota</taxon>
        <taxon>Pezizomycotina</taxon>
        <taxon>Dothideomycetes</taxon>
        <taxon>Dothideomycetes incertae sedis</taxon>
        <taxon>Botryosphaeriales</taxon>
        <taxon>Phyllostictaceae</taxon>
        <taxon>Phyllosticta</taxon>
    </lineage>
</organism>
<feature type="signal peptide" evidence="2">
    <location>
        <begin position="1"/>
        <end position="21"/>
    </location>
</feature>
<proteinExistence type="predicted"/>
<protein>
    <submittedName>
        <fullName evidence="3">Uncharacterized protein</fullName>
    </submittedName>
</protein>
<dbReference type="EMBL" id="JBBPHU010000002">
    <property type="protein sequence ID" value="KAK7521968.1"/>
    <property type="molecule type" value="Genomic_DNA"/>
</dbReference>
<keyword evidence="4" id="KW-1185">Reference proteome</keyword>
<keyword evidence="2" id="KW-0732">Signal</keyword>
<name>A0ABR1KUW1_9PEZI</name>
<feature type="region of interest" description="Disordered" evidence="1">
    <location>
        <begin position="90"/>
        <end position="138"/>
    </location>
</feature>
<gene>
    <name evidence="3" type="ORF">IWZ03DRAFT_106458</name>
</gene>
<feature type="chain" id="PRO_5045240946" evidence="2">
    <location>
        <begin position="22"/>
        <end position="228"/>
    </location>
</feature>
<evidence type="ECO:0000313" key="4">
    <source>
        <dbReference type="Proteomes" id="UP001363622"/>
    </source>
</evidence>
<feature type="compositionally biased region" description="Polar residues" evidence="1">
    <location>
        <begin position="122"/>
        <end position="136"/>
    </location>
</feature>
<evidence type="ECO:0000256" key="1">
    <source>
        <dbReference type="SAM" id="MobiDB-lite"/>
    </source>
</evidence>
<dbReference type="Proteomes" id="UP001363622">
    <property type="component" value="Unassembled WGS sequence"/>
</dbReference>
<accession>A0ABR1KUW1</accession>
<evidence type="ECO:0000256" key="2">
    <source>
        <dbReference type="SAM" id="SignalP"/>
    </source>
</evidence>
<sequence length="228" mass="23514">MYQSKTIVSSVLLTLSALCSGWGNPDSNFKAKRGVCFVARILELRAPHPVEIAQPQNNDPNVPNYIGAIPPGPGARDAVDDAVEAERHEYLPDEDAPVPNAGTPPPEANPPNKEGLPPMTEGTPSRNIPTSTTNETGLVGSYTMPGIATPKTEGGNFNISVSTSGTVEVSVTVPINTTSAATAAITGAAGNRTSDGIPSGQTVAPSISLWIFFSTLWLGLGVGAGLLL</sequence>